<proteinExistence type="inferred from homology"/>
<dbReference type="EMBL" id="JARJCW010000034">
    <property type="protein sequence ID" value="KAJ7208179.1"/>
    <property type="molecule type" value="Genomic_DNA"/>
</dbReference>
<feature type="domain" description="IRG-type G" evidence="2">
    <location>
        <begin position="1"/>
        <end position="172"/>
    </location>
</feature>
<dbReference type="AlphaFoldDB" id="A0AAD6YG38"/>
<dbReference type="InterPro" id="IPR007743">
    <property type="entry name" value="Immunity-related_GTPase-like"/>
</dbReference>
<dbReference type="InterPro" id="IPR030385">
    <property type="entry name" value="G_IRG_dom"/>
</dbReference>
<dbReference type="GO" id="GO:0016020">
    <property type="term" value="C:membrane"/>
    <property type="evidence" value="ECO:0007669"/>
    <property type="project" value="InterPro"/>
</dbReference>
<evidence type="ECO:0000256" key="1">
    <source>
        <dbReference type="ARBA" id="ARBA00005429"/>
    </source>
</evidence>
<name>A0AAD6YG38_9AGAR</name>
<gene>
    <name evidence="3" type="ORF">GGX14DRAFT_535168</name>
</gene>
<dbReference type="SUPFAM" id="SSF52540">
    <property type="entry name" value="P-loop containing nucleoside triphosphate hydrolases"/>
    <property type="match status" value="1"/>
</dbReference>
<keyword evidence="4" id="KW-1185">Reference proteome</keyword>
<protein>
    <recommendedName>
        <fullName evidence="2">IRG-type G domain-containing protein</fullName>
    </recommendedName>
</protein>
<dbReference type="Pfam" id="PF05049">
    <property type="entry name" value="IIGP"/>
    <property type="match status" value="1"/>
</dbReference>
<dbReference type="InterPro" id="IPR027417">
    <property type="entry name" value="P-loop_NTPase"/>
</dbReference>
<reference evidence="3" key="1">
    <citation type="submission" date="2023-03" db="EMBL/GenBank/DDBJ databases">
        <title>Massive genome expansion in bonnet fungi (Mycena s.s.) driven by repeated elements and novel gene families across ecological guilds.</title>
        <authorList>
            <consortium name="Lawrence Berkeley National Laboratory"/>
            <person name="Harder C.B."/>
            <person name="Miyauchi S."/>
            <person name="Viragh M."/>
            <person name="Kuo A."/>
            <person name="Thoen E."/>
            <person name="Andreopoulos B."/>
            <person name="Lu D."/>
            <person name="Skrede I."/>
            <person name="Drula E."/>
            <person name="Henrissat B."/>
            <person name="Morin E."/>
            <person name="Kohler A."/>
            <person name="Barry K."/>
            <person name="LaButti K."/>
            <person name="Morin E."/>
            <person name="Salamov A."/>
            <person name="Lipzen A."/>
            <person name="Mereny Z."/>
            <person name="Hegedus B."/>
            <person name="Baldrian P."/>
            <person name="Stursova M."/>
            <person name="Weitz H."/>
            <person name="Taylor A."/>
            <person name="Grigoriev I.V."/>
            <person name="Nagy L.G."/>
            <person name="Martin F."/>
            <person name="Kauserud H."/>
        </authorList>
    </citation>
    <scope>NUCLEOTIDE SEQUENCE</scope>
    <source>
        <strain evidence="3">9144</strain>
    </source>
</reference>
<comment type="caution">
    <text evidence="3">The sequence shown here is derived from an EMBL/GenBank/DDBJ whole genome shotgun (WGS) entry which is preliminary data.</text>
</comment>
<accession>A0AAD6YG38</accession>
<comment type="similarity">
    <text evidence="1">Belongs to the TRAFAC class dynamin-like GTPase superfamily. IRG family.</text>
</comment>
<dbReference type="GO" id="GO:0005525">
    <property type="term" value="F:GTP binding"/>
    <property type="evidence" value="ECO:0007669"/>
    <property type="project" value="InterPro"/>
</dbReference>
<dbReference type="Proteomes" id="UP001219525">
    <property type="component" value="Unassembled WGS sequence"/>
</dbReference>
<evidence type="ECO:0000259" key="2">
    <source>
        <dbReference type="PROSITE" id="PS51716"/>
    </source>
</evidence>
<evidence type="ECO:0000313" key="3">
    <source>
        <dbReference type="EMBL" id="KAJ7208179.1"/>
    </source>
</evidence>
<dbReference type="Gene3D" id="3.40.50.300">
    <property type="entry name" value="P-loop containing nucleotide triphosphate hydrolases"/>
    <property type="match status" value="1"/>
</dbReference>
<organism evidence="3 4">
    <name type="scientific">Mycena pura</name>
    <dbReference type="NCBI Taxonomy" id="153505"/>
    <lineage>
        <taxon>Eukaryota</taxon>
        <taxon>Fungi</taxon>
        <taxon>Dikarya</taxon>
        <taxon>Basidiomycota</taxon>
        <taxon>Agaricomycotina</taxon>
        <taxon>Agaricomycetes</taxon>
        <taxon>Agaricomycetidae</taxon>
        <taxon>Agaricales</taxon>
        <taxon>Marasmiineae</taxon>
        <taxon>Mycenaceae</taxon>
        <taxon>Mycena</taxon>
    </lineage>
</organism>
<sequence>MRDAGAAAAGVTETTLRVARSPDPSPRNPCVWYDVPGVGTLRVRDWRYFNKQGLYVFDTLAVLVDNRFTMTDVAAAILRSVRRFGIPCCIVCSKADSHARNLMREMEHESDTHFVRVTRQNVREKQRVYVVSDATVHSATKGNVATKTPTKIFRQAAARALAWSMEPSAPKK</sequence>
<evidence type="ECO:0000313" key="4">
    <source>
        <dbReference type="Proteomes" id="UP001219525"/>
    </source>
</evidence>
<dbReference type="PROSITE" id="PS51716">
    <property type="entry name" value="G_IRG"/>
    <property type="match status" value="1"/>
</dbReference>